<evidence type="ECO:0000313" key="3">
    <source>
        <dbReference type="Proteomes" id="UP001597327"/>
    </source>
</evidence>
<dbReference type="EMBL" id="JBHUFA010000015">
    <property type="protein sequence ID" value="MFD1697231.1"/>
    <property type="molecule type" value="Genomic_DNA"/>
</dbReference>
<dbReference type="InterPro" id="IPR003462">
    <property type="entry name" value="ODC_Mu_crystall"/>
</dbReference>
<protein>
    <submittedName>
        <fullName evidence="2">Ornithine cyclodeaminase</fullName>
    </submittedName>
</protein>
<keyword evidence="3" id="KW-1185">Reference proteome</keyword>
<gene>
    <name evidence="2" type="ORF">ACFSC7_17065</name>
</gene>
<dbReference type="Gene3D" id="3.40.50.720">
    <property type="entry name" value="NAD(P)-binding Rossmann-like Domain"/>
    <property type="match status" value="1"/>
</dbReference>
<sequence>MRILSAEDIDAAAPVRDLLETLRRAYRSQTIVPAPSRLALQRPDGTGTLTLASAWTDFSGQGHSDRGYIGCSLMLDLPAGTASSAASQAASPQAGAYLLFSGKTGQPIALLDGVRLAQRRRAALCGLSAQYLSREDSARLLVLSPPAFFPLIMQAYAAVRPIRSVLLEPTETEMCRRLSALPGLSHIDFRTSPELSSAATGADIICVGEAAQEGDLSWLPFTADDLPEGVHLDLLGGTPDLVRALNDSARIFQAETPEDPAAAGWEITATFRELTRGEKAGRRFYGQTTVFHEGRMSGLGDFATAGHVFLRS</sequence>
<comment type="caution">
    <text evidence="2">The sequence shown here is derived from an EMBL/GenBank/DDBJ whole genome shotgun (WGS) entry which is preliminary data.</text>
</comment>
<dbReference type="PANTHER" id="PTHR13812">
    <property type="entry name" value="KETIMINE REDUCTASE MU-CRYSTALLIN"/>
    <property type="match status" value="1"/>
</dbReference>
<accession>A0ABW4K1B3</accession>
<organism evidence="2 3">
    <name type="scientific">Roseibium aestuarii</name>
    <dbReference type="NCBI Taxonomy" id="2600299"/>
    <lineage>
        <taxon>Bacteria</taxon>
        <taxon>Pseudomonadati</taxon>
        <taxon>Pseudomonadota</taxon>
        <taxon>Alphaproteobacteria</taxon>
        <taxon>Hyphomicrobiales</taxon>
        <taxon>Stappiaceae</taxon>
        <taxon>Roseibium</taxon>
    </lineage>
</organism>
<proteinExistence type="inferred from homology"/>
<comment type="similarity">
    <text evidence="1">Belongs to the ornithine cyclodeaminase/mu-crystallin family.</text>
</comment>
<reference evidence="3" key="1">
    <citation type="journal article" date="2019" name="Int. J. Syst. Evol. Microbiol.">
        <title>The Global Catalogue of Microorganisms (GCM) 10K type strain sequencing project: providing services to taxonomists for standard genome sequencing and annotation.</title>
        <authorList>
            <consortium name="The Broad Institute Genomics Platform"/>
            <consortium name="The Broad Institute Genome Sequencing Center for Infectious Disease"/>
            <person name="Wu L."/>
            <person name="Ma J."/>
        </authorList>
    </citation>
    <scope>NUCLEOTIDE SEQUENCE [LARGE SCALE GENOMIC DNA]</scope>
    <source>
        <strain evidence="3">JCM 3369</strain>
    </source>
</reference>
<evidence type="ECO:0000313" key="2">
    <source>
        <dbReference type="EMBL" id="MFD1697231.1"/>
    </source>
</evidence>
<dbReference type="RefSeq" id="WP_149893488.1">
    <property type="nucleotide sequence ID" value="NZ_JBHUFA010000015.1"/>
</dbReference>
<name>A0ABW4K1B3_9HYPH</name>
<dbReference type="InterPro" id="IPR023401">
    <property type="entry name" value="ODC_N"/>
</dbReference>
<evidence type="ECO:0000256" key="1">
    <source>
        <dbReference type="ARBA" id="ARBA00008903"/>
    </source>
</evidence>
<dbReference type="PANTHER" id="PTHR13812:SF19">
    <property type="entry name" value="KETIMINE REDUCTASE MU-CRYSTALLIN"/>
    <property type="match status" value="1"/>
</dbReference>
<dbReference type="Gene3D" id="3.30.1780.10">
    <property type="entry name" value="ornithine cyclodeaminase, domain 1"/>
    <property type="match status" value="1"/>
</dbReference>
<dbReference type="InterPro" id="IPR036291">
    <property type="entry name" value="NAD(P)-bd_dom_sf"/>
</dbReference>
<dbReference type="Pfam" id="PF02423">
    <property type="entry name" value="OCD_Mu_crystall"/>
    <property type="match status" value="1"/>
</dbReference>
<dbReference type="Proteomes" id="UP001597327">
    <property type="component" value="Unassembled WGS sequence"/>
</dbReference>
<dbReference type="SUPFAM" id="SSF51735">
    <property type="entry name" value="NAD(P)-binding Rossmann-fold domains"/>
    <property type="match status" value="1"/>
</dbReference>